<keyword evidence="1" id="KW-0472">Membrane</keyword>
<keyword evidence="1" id="KW-0812">Transmembrane</keyword>
<organism evidence="2 3">
    <name type="scientific">Dictyocaulus viviparus</name>
    <name type="common">Bovine lungworm</name>
    <dbReference type="NCBI Taxonomy" id="29172"/>
    <lineage>
        <taxon>Eukaryota</taxon>
        <taxon>Metazoa</taxon>
        <taxon>Ecdysozoa</taxon>
        <taxon>Nematoda</taxon>
        <taxon>Chromadorea</taxon>
        <taxon>Rhabditida</taxon>
        <taxon>Rhabditina</taxon>
        <taxon>Rhabditomorpha</taxon>
        <taxon>Strongyloidea</taxon>
        <taxon>Metastrongylidae</taxon>
        <taxon>Dictyocaulus</taxon>
    </lineage>
</organism>
<name>A0A0D8Y001_DICVI</name>
<dbReference type="Proteomes" id="UP000053766">
    <property type="component" value="Unassembled WGS sequence"/>
</dbReference>
<keyword evidence="1" id="KW-1133">Transmembrane helix</keyword>
<keyword evidence="3" id="KW-1185">Reference proteome</keyword>
<proteinExistence type="predicted"/>
<evidence type="ECO:0000313" key="3">
    <source>
        <dbReference type="Proteomes" id="UP000053766"/>
    </source>
</evidence>
<dbReference type="AlphaFoldDB" id="A0A0D8Y001"/>
<feature type="transmembrane region" description="Helical" evidence="1">
    <location>
        <begin position="15"/>
        <end position="35"/>
    </location>
</feature>
<protein>
    <submittedName>
        <fullName evidence="2">Uncharacterized protein</fullName>
    </submittedName>
</protein>
<sequence length="72" mass="8654">MMFSYMVHRRQSNVFIFQLFVEYTLLLPILAIVILRREKQARRSDIQTMIQVKACGDEGWANYSSQLQKQWK</sequence>
<reference evidence="2 3" key="1">
    <citation type="submission" date="2013-11" db="EMBL/GenBank/DDBJ databases">
        <title>Draft genome of the bovine lungworm Dictyocaulus viviparus.</title>
        <authorList>
            <person name="Mitreva M."/>
        </authorList>
    </citation>
    <scope>NUCLEOTIDE SEQUENCE [LARGE SCALE GENOMIC DNA]</scope>
    <source>
        <strain evidence="2 3">HannoverDv2000</strain>
    </source>
</reference>
<evidence type="ECO:0000256" key="1">
    <source>
        <dbReference type="SAM" id="Phobius"/>
    </source>
</evidence>
<accession>A0A0D8Y001</accession>
<evidence type="ECO:0000313" key="2">
    <source>
        <dbReference type="EMBL" id="KJH49349.1"/>
    </source>
</evidence>
<dbReference type="OrthoDB" id="5836746at2759"/>
<reference evidence="3" key="2">
    <citation type="journal article" date="2016" name="Sci. Rep.">
        <title>Dictyocaulus viviparus genome, variome and transcriptome elucidate lungworm biology and support future intervention.</title>
        <authorList>
            <person name="McNulty S.N."/>
            <person name="Strube C."/>
            <person name="Rosa B.A."/>
            <person name="Martin J.C."/>
            <person name="Tyagi R."/>
            <person name="Choi Y.J."/>
            <person name="Wang Q."/>
            <person name="Hallsworth Pepin K."/>
            <person name="Zhang X."/>
            <person name="Ozersky P."/>
            <person name="Wilson R.K."/>
            <person name="Sternberg P.W."/>
            <person name="Gasser R.B."/>
            <person name="Mitreva M."/>
        </authorList>
    </citation>
    <scope>NUCLEOTIDE SEQUENCE [LARGE SCALE GENOMIC DNA]</scope>
    <source>
        <strain evidence="3">HannoverDv2000</strain>
    </source>
</reference>
<gene>
    <name evidence="2" type="ORF">DICVIV_04489</name>
</gene>
<dbReference type="EMBL" id="KN716237">
    <property type="protein sequence ID" value="KJH49349.1"/>
    <property type="molecule type" value="Genomic_DNA"/>
</dbReference>